<dbReference type="InterPro" id="IPR002502">
    <property type="entry name" value="Amidase_domain"/>
</dbReference>
<dbReference type="Gene3D" id="3.40.80.10">
    <property type="entry name" value="Peptidoglycan recognition protein-like"/>
    <property type="match status" value="1"/>
</dbReference>
<comment type="similarity">
    <text evidence="1">Belongs to the N-acetylmuramoyl-L-alanine amidase 2 family.</text>
</comment>
<dbReference type="InterPro" id="IPR006619">
    <property type="entry name" value="PGRP_domain_met/bac"/>
</dbReference>
<evidence type="ECO:0000256" key="1">
    <source>
        <dbReference type="ARBA" id="ARBA00007553"/>
    </source>
</evidence>
<dbReference type="SMART" id="SM00701">
    <property type="entry name" value="PGRP"/>
    <property type="match status" value="1"/>
</dbReference>
<name>A0A368T206_9ACTN</name>
<dbReference type="Pfam" id="PF01510">
    <property type="entry name" value="Amidase_2"/>
    <property type="match status" value="1"/>
</dbReference>
<evidence type="ECO:0000259" key="3">
    <source>
        <dbReference type="SMART" id="SM00701"/>
    </source>
</evidence>
<organism evidence="4 5">
    <name type="scientific">Marinitenerispora sediminis</name>
    <dbReference type="NCBI Taxonomy" id="1931232"/>
    <lineage>
        <taxon>Bacteria</taxon>
        <taxon>Bacillati</taxon>
        <taxon>Actinomycetota</taxon>
        <taxon>Actinomycetes</taxon>
        <taxon>Streptosporangiales</taxon>
        <taxon>Nocardiopsidaceae</taxon>
        <taxon>Marinitenerispora</taxon>
    </lineage>
</organism>
<accession>A0A368T206</accession>
<evidence type="ECO:0000313" key="5">
    <source>
        <dbReference type="Proteomes" id="UP000253318"/>
    </source>
</evidence>
<dbReference type="SUPFAM" id="SSF55846">
    <property type="entry name" value="N-acetylmuramoyl-L-alanine amidase-like"/>
    <property type="match status" value="1"/>
</dbReference>
<dbReference type="GO" id="GO:0008270">
    <property type="term" value="F:zinc ion binding"/>
    <property type="evidence" value="ECO:0007669"/>
    <property type="project" value="InterPro"/>
</dbReference>
<feature type="signal peptide" evidence="2">
    <location>
        <begin position="1"/>
        <end position="17"/>
    </location>
</feature>
<keyword evidence="5" id="KW-1185">Reference proteome</keyword>
<dbReference type="PANTHER" id="PTHR11022">
    <property type="entry name" value="PEPTIDOGLYCAN RECOGNITION PROTEIN"/>
    <property type="match status" value="1"/>
</dbReference>
<feature type="chain" id="PRO_5039716337" evidence="2">
    <location>
        <begin position="18"/>
        <end position="367"/>
    </location>
</feature>
<dbReference type="EMBL" id="QEIN01000152">
    <property type="protein sequence ID" value="RCV55134.1"/>
    <property type="molecule type" value="Genomic_DNA"/>
</dbReference>
<evidence type="ECO:0000313" key="4">
    <source>
        <dbReference type="EMBL" id="RCV55134.1"/>
    </source>
</evidence>
<dbReference type="InterPro" id="IPR036505">
    <property type="entry name" value="Amidase/PGRP_sf"/>
</dbReference>
<dbReference type="PANTHER" id="PTHR11022:SF41">
    <property type="entry name" value="PEPTIDOGLYCAN-RECOGNITION PROTEIN LC-RELATED"/>
    <property type="match status" value="1"/>
</dbReference>
<reference evidence="4 5" key="1">
    <citation type="submission" date="2018-04" db="EMBL/GenBank/DDBJ databases">
        <title>Novel actinobacteria from marine sediment.</title>
        <authorList>
            <person name="Ng Z.Y."/>
            <person name="Tan G.Y.A."/>
        </authorList>
    </citation>
    <scope>NUCLEOTIDE SEQUENCE [LARGE SCALE GENOMIC DNA]</scope>
    <source>
        <strain evidence="4 5">TPS81</strain>
    </source>
</reference>
<feature type="domain" description="Peptidoglycan recognition protein family" evidence="3">
    <location>
        <begin position="163"/>
        <end position="328"/>
    </location>
</feature>
<dbReference type="RefSeq" id="WP_114396223.1">
    <property type="nucleotide sequence ID" value="NZ_QEIM01000005.1"/>
</dbReference>
<dbReference type="GO" id="GO:0009253">
    <property type="term" value="P:peptidoglycan catabolic process"/>
    <property type="evidence" value="ECO:0007669"/>
    <property type="project" value="InterPro"/>
</dbReference>
<dbReference type="OrthoDB" id="514320at2"/>
<dbReference type="AlphaFoldDB" id="A0A368T206"/>
<protein>
    <submittedName>
        <fullName evidence="4">N-acetylmuramoyl-L-alanine amidase</fullName>
    </submittedName>
</protein>
<sequence>MRRRQFMTLGATAAVLAAGGGIDLAGARPAAAAGPSSRAFPRTEVERHAAGSGWVRPAAAFDHVAVRADVPGEEGRIRFEGVDGPGEWQALHFGEHGRDDLPAAPAALVAAPAGAVAYEVRLPGGRTAETLAVNTRDGAALRVSGEATGRMTIAGGNSARGGFSYLTRAGWGADESLRYDEAGQEVWPREYYPVQALTVHHAAMPVAADPRETVRAIYDLHAVQQTWGDIGYHLLIDPAGTVYEGRYTRENGLPIFEGLPVPGRARSVTAGHVGGYNSGNIGVCLLGDFTDSMPTPAAQDSLVLVLRVLARLTGVDPVAQIEYVNPVNGATWTGQGLSRHRDWLATECPGNTFAARFEEIRSRVAAD</sequence>
<evidence type="ECO:0000256" key="2">
    <source>
        <dbReference type="SAM" id="SignalP"/>
    </source>
</evidence>
<dbReference type="InterPro" id="IPR006311">
    <property type="entry name" value="TAT_signal"/>
</dbReference>
<dbReference type="GO" id="GO:0008745">
    <property type="term" value="F:N-acetylmuramoyl-L-alanine amidase activity"/>
    <property type="evidence" value="ECO:0007669"/>
    <property type="project" value="InterPro"/>
</dbReference>
<dbReference type="InterPro" id="IPR015510">
    <property type="entry name" value="PGRP"/>
</dbReference>
<keyword evidence="2" id="KW-0732">Signal</keyword>
<dbReference type="CDD" id="cd06583">
    <property type="entry name" value="PGRP"/>
    <property type="match status" value="1"/>
</dbReference>
<dbReference type="Proteomes" id="UP000253318">
    <property type="component" value="Unassembled WGS sequence"/>
</dbReference>
<comment type="caution">
    <text evidence="4">The sequence shown here is derived from an EMBL/GenBank/DDBJ whole genome shotgun (WGS) entry which is preliminary data.</text>
</comment>
<proteinExistence type="inferred from homology"/>
<gene>
    <name evidence="4" type="ORF">DEF24_18355</name>
</gene>
<dbReference type="PROSITE" id="PS51318">
    <property type="entry name" value="TAT"/>
    <property type="match status" value="1"/>
</dbReference>